<dbReference type="GO" id="GO:0004197">
    <property type="term" value="F:cysteine-type endopeptidase activity"/>
    <property type="evidence" value="ECO:0007669"/>
    <property type="project" value="InterPro"/>
</dbReference>
<dbReference type="GO" id="GO:0005737">
    <property type="term" value="C:cytoplasm"/>
    <property type="evidence" value="ECO:0007669"/>
    <property type="project" value="TreeGrafter"/>
</dbReference>
<dbReference type="PANTHER" id="PTHR12792">
    <property type="entry name" value="EXTRA SPINDLE POLES 1-RELATED"/>
    <property type="match status" value="1"/>
</dbReference>
<dbReference type="Pfam" id="PF03568">
    <property type="entry name" value="Separin_C"/>
    <property type="match status" value="1"/>
</dbReference>
<reference evidence="7 8" key="1">
    <citation type="submission" date="2019-02" db="EMBL/GenBank/DDBJ databases">
        <title>Genome sequencing of the rare red list fungi Phellinidium pouzarii.</title>
        <authorList>
            <person name="Buettner E."/>
            <person name="Kellner H."/>
        </authorList>
    </citation>
    <scope>NUCLEOTIDE SEQUENCE [LARGE SCALE GENOMIC DNA]</scope>
    <source>
        <strain evidence="7 8">DSM 108285</strain>
    </source>
</reference>
<keyword evidence="8" id="KW-1185">Reference proteome</keyword>
<feature type="compositionally biased region" description="Polar residues" evidence="5">
    <location>
        <begin position="887"/>
        <end position="903"/>
    </location>
</feature>
<sequence>MATAKVKRPLAPRTNDVDKLTSRITTGLKISNTTNTRTRKVTRNVRTTKVTESPEESKATAMRSVNGVLQSLSVAVAASSSGKSSSARATLSTSASTGRAALITLRKLSPGLLDAERAALNLAGKLLALDMDGAALDVLVDVSVHLPSHYSHAEAQSPVKLGLPLSVLRLPIPTSALDPALQTCVSSYFTHALPAISLAVSAKPVLFDAFCKSLDGPASLRFWIPRLTALPSKALDALLKRTYVTLISSLASPPASPLHILKIRFHALRLLLLSAELDVTLFWEQCLKCAASYARNTEAAESESGKIAAMLACFADVESSADNRKEGKGWVAFCEYWLALAKRAGNMDLLNRIAAYIRSAASSSDDLQQLNTRSCAALIQLSAVLEQMVLSEGTDEAQLIANADSTSSSLQDLHALLLPDTVLDSKLRRAMDKCRKNGLKLLSRLQSGSQAWNAVIRILNSIIEIFEGLPDANTTVSSLDTLFQLATVGFVPQRADSCDRAYECLAHAARIIVGPVTVSTSDIRARSNYTRCLAGAFANVAGTLYKAERHSFAIRFLLQACPLSTRASALYEESHANSPCSEAEGKGKARDNFESDKDKEAWKCHKAQVYRRWELLGVCYMKIGDRKLAYDAFIQGVVTFPFGEDIPLVAESSRTSNSEIQLTAEAHRPLLTAVDRLTHLGTAELRLDASEVSLLSPLKTLGVPLLVISAMLMRQVCCLTNGGARAKPNVRMTIGALLRDLLGIYEPTRYPMRRVRVLVLVLEHTYYGGDGDADTNESQVKEAAQEAQKLLSDKASLYCDGSLSHLRKYYLAVVLLWAVLHAHRASDPVPSILRHANAALGALEMLVTQSFEEPDMEITKGKKVVRSVVRSRGGVKSKVEEVKVVSTRSGTRGAQSQVQPVQKTRTTRSASTRKPPITPKPVGSKDGVAAVVTSVAPYGPSETELTILTGLILMVSELLGLSGLILPKIQILSGARRLLEKTGDAMNEAYLQSTANLAHELLKLGMVTQAIGMLADLANSLSTSSLPSPGSVLLLLRYAEALAASGDVPKSFTVYEQASRLCEGLPEEEKEKGMSTSTRVRARVVSLERTAMAASVFAAIQDAKDDAAAFLKTLLQALRLLNRAMETLSRLKPAQKPEGSSDASDPFAMSDIKNALPIVDGPDKGRDLNATQQGSCFDGLEWRIANGLLGTLLGLSHAYACRGSAREAEYFAKQAEDLARELHAPAMTARALLRRSEVLMYLGKAEEAQKIVAEAAELVENVKGFGLDAADACRLKGDHLLMLTHEEEAQSEYVDAMKMLTKVKLGIAQINAMILKQQVWLLRDELGEDYANLLEELLALPQLSNIEVHVNSLLGRMALYDLHDRFKADMSLSSLAESTTALPMGLICENSVSYSPPQDILESLEQADEHYVSDLTRFSERDSVMNVRGAAIAAALVSTYQSTLGKATKYSPTFTSRLLDMASSITLRRELIEAISFKFPDIRSQDDLRWPSDTPASIKMEKPSRPGPLGRGLFDICLDDDDEDTSLDDAALRKYWDYILKKHQSQTFIPLEHSFAEVNLFPENWMVVSISLTEDKSALLVSRQRPQRDPVIFCVPLRGRRDDEEGHFTFDDAMTELKDIIQASDEGTRQASQIKSNDKEGKSAWWAERKQLDQRMKELVENIEFCWLGAFKTILSPPMRMPSDIVPSLRSRIEKVFKNILNSNEKKSQKAKLKLETSFLELFATLSPTCKDEELEDLVYFVLDLYHFAGLPIALAEVDVDVVTVDLRTALEEHHSRTRGHITPEPDAHAFLVLDKNVQAIPWESLPILRGASVSRVPSVAFITDRLALVKHQRGLPLDHNGRNDNDDLTKFDRAPVDPSKGYFILNPGGDLIATEGRFKGWVNDLKKVGWEGTIGHAPSEQQFLNALSRKDLVVYFGHGGAEQYARSHKVRHLQRCAATMLWGCSSGALHDMGEFDRTGTPSNYMLAGCPSLVANLWDVTDRDIDKFALAVFNKLNLDPAEMSKRRKENRGPRDGKVSIAAAVAQSREVCKLKYLTGAAVIVYGVPFYL</sequence>
<feature type="domain" description="Peptidase C50" evidence="6">
    <location>
        <begin position="1859"/>
        <end position="1956"/>
    </location>
</feature>
<dbReference type="GO" id="GO:0051307">
    <property type="term" value="P:meiotic chromosome separation"/>
    <property type="evidence" value="ECO:0007669"/>
    <property type="project" value="TreeGrafter"/>
</dbReference>
<gene>
    <name evidence="7" type="ORF">EW145_g215</name>
</gene>
<keyword evidence="4" id="KW-0159">Chromosome partition</keyword>
<dbReference type="PANTHER" id="PTHR12792:SF0">
    <property type="entry name" value="SEPARIN"/>
    <property type="match status" value="1"/>
</dbReference>
<organism evidence="7 8">
    <name type="scientific">Phellinidium pouzarii</name>
    <dbReference type="NCBI Taxonomy" id="167371"/>
    <lineage>
        <taxon>Eukaryota</taxon>
        <taxon>Fungi</taxon>
        <taxon>Dikarya</taxon>
        <taxon>Basidiomycota</taxon>
        <taxon>Agaricomycotina</taxon>
        <taxon>Agaricomycetes</taxon>
        <taxon>Hymenochaetales</taxon>
        <taxon>Hymenochaetaceae</taxon>
        <taxon>Phellinidium</taxon>
    </lineage>
</organism>
<dbReference type="InterPro" id="IPR005314">
    <property type="entry name" value="Peptidase_C50"/>
</dbReference>
<dbReference type="EC" id="3.4.22.49" evidence="2"/>
<evidence type="ECO:0000256" key="3">
    <source>
        <dbReference type="ARBA" id="ARBA00022801"/>
    </source>
</evidence>
<evidence type="ECO:0000259" key="6">
    <source>
        <dbReference type="PROSITE" id="PS51700"/>
    </source>
</evidence>
<evidence type="ECO:0000256" key="5">
    <source>
        <dbReference type="SAM" id="MobiDB-lite"/>
    </source>
</evidence>
<dbReference type="EMBL" id="SGPK01000004">
    <property type="protein sequence ID" value="THH12059.1"/>
    <property type="molecule type" value="Genomic_DNA"/>
</dbReference>
<dbReference type="SUPFAM" id="SSF48452">
    <property type="entry name" value="TPR-like"/>
    <property type="match status" value="2"/>
</dbReference>
<dbReference type="Proteomes" id="UP000308199">
    <property type="component" value="Unassembled WGS sequence"/>
</dbReference>
<dbReference type="GO" id="GO:0072686">
    <property type="term" value="C:mitotic spindle"/>
    <property type="evidence" value="ECO:0007669"/>
    <property type="project" value="TreeGrafter"/>
</dbReference>
<evidence type="ECO:0000313" key="7">
    <source>
        <dbReference type="EMBL" id="THH12059.1"/>
    </source>
</evidence>
<feature type="region of interest" description="Disordered" evidence="5">
    <location>
        <begin position="886"/>
        <end position="924"/>
    </location>
</feature>
<evidence type="ECO:0000256" key="2">
    <source>
        <dbReference type="ARBA" id="ARBA00012489"/>
    </source>
</evidence>
<name>A0A4S4LJA8_9AGAM</name>
<dbReference type="PROSITE" id="PS51700">
    <property type="entry name" value="SEPARIN"/>
    <property type="match status" value="1"/>
</dbReference>
<evidence type="ECO:0000256" key="4">
    <source>
        <dbReference type="ARBA" id="ARBA00022829"/>
    </source>
</evidence>
<comment type="caution">
    <text evidence="7">The sequence shown here is derived from an EMBL/GenBank/DDBJ whole genome shotgun (WGS) entry which is preliminary data.</text>
</comment>
<evidence type="ECO:0000256" key="1">
    <source>
        <dbReference type="ARBA" id="ARBA00000451"/>
    </source>
</evidence>
<evidence type="ECO:0000313" key="8">
    <source>
        <dbReference type="Proteomes" id="UP000308199"/>
    </source>
</evidence>
<dbReference type="GO" id="GO:0005634">
    <property type="term" value="C:nucleus"/>
    <property type="evidence" value="ECO:0007669"/>
    <property type="project" value="InterPro"/>
</dbReference>
<dbReference type="OrthoDB" id="10255632at2759"/>
<dbReference type="Gene3D" id="1.25.40.10">
    <property type="entry name" value="Tetratricopeptide repeat domain"/>
    <property type="match status" value="1"/>
</dbReference>
<dbReference type="InterPro" id="IPR030397">
    <property type="entry name" value="SEPARIN_core_dom"/>
</dbReference>
<accession>A0A4S4LJA8</accession>
<dbReference type="InterPro" id="IPR011990">
    <property type="entry name" value="TPR-like_helical_dom_sf"/>
</dbReference>
<keyword evidence="3" id="KW-0378">Hydrolase</keyword>
<protein>
    <recommendedName>
        <fullName evidence="2">separase</fullName>
        <ecNumber evidence="2">3.4.22.49</ecNumber>
    </recommendedName>
</protein>
<dbReference type="GO" id="GO:0044732">
    <property type="term" value="C:mitotic spindle pole body"/>
    <property type="evidence" value="ECO:0007669"/>
    <property type="project" value="TreeGrafter"/>
</dbReference>
<comment type="catalytic activity">
    <reaction evidence="1">
        <text>All bonds known to be hydrolyzed by this endopeptidase have arginine in P1 and an acidic residue in P4. P6 is often occupied by an acidic residue or by a hydroxy-amino-acid residue, the phosphorylation of which enhances cleavage.</text>
        <dbReference type="EC" id="3.4.22.49"/>
    </reaction>
</comment>
<dbReference type="GO" id="GO:0006508">
    <property type="term" value="P:proteolysis"/>
    <property type="evidence" value="ECO:0007669"/>
    <property type="project" value="InterPro"/>
</dbReference>
<proteinExistence type="predicted"/>